<dbReference type="PATRIC" id="fig|1293911.3.peg.45"/>
<dbReference type="STRING" id="1293911.H710_00045"/>
<dbReference type="Proteomes" id="UP000031740">
    <property type="component" value="Unassembled WGS sequence"/>
</dbReference>
<protein>
    <submittedName>
        <fullName evidence="1">L-lactate dehydrogenase [cytochrome]</fullName>
    </submittedName>
</protein>
<comment type="caution">
    <text evidence="1">The sequence shown here is derived from an EMBL/GenBank/DDBJ whole genome shotgun (WGS) entry which is preliminary data.</text>
</comment>
<name>A0A072R587_BARBA</name>
<dbReference type="AlphaFoldDB" id="A0A072R587"/>
<evidence type="ECO:0000313" key="2">
    <source>
        <dbReference type="Proteomes" id="UP000031740"/>
    </source>
</evidence>
<dbReference type="HOGENOM" id="CLU_2970079_0_0_5"/>
<dbReference type="EMBL" id="ASIV01000001">
    <property type="protein sequence ID" value="KEG21098.1"/>
    <property type="molecule type" value="Genomic_DNA"/>
</dbReference>
<sequence>MSDVLERSWEAGVRTLVFTVDIPVPDARYCDAHSGMAGPYARVRGFTGYDSPALGLER</sequence>
<accession>A0A072R587</accession>
<organism evidence="1 2">
    <name type="scientific">Bartonella bacilliformis Ver097</name>
    <dbReference type="NCBI Taxonomy" id="1293911"/>
    <lineage>
        <taxon>Bacteria</taxon>
        <taxon>Pseudomonadati</taxon>
        <taxon>Pseudomonadota</taxon>
        <taxon>Alphaproteobacteria</taxon>
        <taxon>Hyphomicrobiales</taxon>
        <taxon>Bartonellaceae</taxon>
        <taxon>Bartonella</taxon>
    </lineage>
</organism>
<reference evidence="1 2" key="1">
    <citation type="submission" date="2013-04" db="EMBL/GenBank/DDBJ databases">
        <title>The Genome Sequence of Bartonella bacilliformis Ver097.</title>
        <authorList>
            <consortium name="The Broad Institute Genomics Platform"/>
            <consortium name="The Broad Institute Genome Sequencing Center for Infectious Disease"/>
            <person name="Feldgarden M."/>
            <person name="Kirby J."/>
            <person name="Birtles R."/>
            <person name="Dasch G."/>
            <person name="Hendrix L."/>
            <person name="Koehler J."/>
            <person name="Walker B."/>
            <person name="Young S.K."/>
            <person name="Zeng Q."/>
            <person name="Gargeya S."/>
            <person name="Fitzgerald M."/>
            <person name="Haas B."/>
            <person name="Abouelleil A."/>
            <person name="Allen A.W."/>
            <person name="Alvarado L."/>
            <person name="Arachchi H.M."/>
            <person name="Berlin A.M."/>
            <person name="Chapman S.B."/>
            <person name="Gainer-Dewar J."/>
            <person name="Goldberg J."/>
            <person name="Griggs A."/>
            <person name="Gujja S."/>
            <person name="Hansen M."/>
            <person name="Howarth C."/>
            <person name="Imamovic A."/>
            <person name="Ireland A."/>
            <person name="Larimer J."/>
            <person name="McCowan C."/>
            <person name="Murphy C."/>
            <person name="Pearson M."/>
            <person name="Poon T.W."/>
            <person name="Priest M."/>
            <person name="Roberts A."/>
            <person name="Saif S."/>
            <person name="Shea T."/>
            <person name="Sisk P."/>
            <person name="Sykes S."/>
            <person name="Wortman J."/>
            <person name="Nusbaum C."/>
            <person name="Birren B."/>
        </authorList>
    </citation>
    <scope>NUCLEOTIDE SEQUENCE [LARGE SCALE GENOMIC DNA]</scope>
    <source>
        <strain evidence="1 2">Ver097</strain>
    </source>
</reference>
<gene>
    <name evidence="1" type="ORF">H710_00045</name>
</gene>
<proteinExistence type="predicted"/>
<evidence type="ECO:0000313" key="1">
    <source>
        <dbReference type="EMBL" id="KEG21098.1"/>
    </source>
</evidence>